<name>A0A0H5R941_9EUKA</name>
<dbReference type="InterPro" id="IPR048742">
    <property type="entry name" value="Pus10_N_euk"/>
</dbReference>
<dbReference type="GO" id="GO:0003723">
    <property type="term" value="F:RNA binding"/>
    <property type="evidence" value="ECO:0007669"/>
    <property type="project" value="InterPro"/>
</dbReference>
<evidence type="ECO:0000256" key="3">
    <source>
        <dbReference type="ARBA" id="ARBA00022694"/>
    </source>
</evidence>
<evidence type="ECO:0000256" key="1">
    <source>
        <dbReference type="ARBA" id="ARBA00009652"/>
    </source>
</evidence>
<dbReference type="EMBL" id="HACM01010201">
    <property type="protein sequence ID" value="CRZ10643.1"/>
    <property type="molecule type" value="Transcribed_RNA"/>
</dbReference>
<dbReference type="Pfam" id="PF21238">
    <property type="entry name" value="Pus10_C"/>
    <property type="match status" value="1"/>
</dbReference>
<dbReference type="Pfam" id="PF21237">
    <property type="entry name" value="Pus10_N_euk"/>
    <property type="match status" value="1"/>
</dbReference>
<accession>A0A0H5R941</accession>
<keyword evidence="3" id="KW-0819">tRNA processing</keyword>
<comment type="similarity">
    <text evidence="1">Belongs to the pseudouridine synthase Pus10 family.</text>
</comment>
<reference evidence="11" key="1">
    <citation type="submission" date="2015-04" db="EMBL/GenBank/DDBJ databases">
        <title>The genome sequence of the plant pathogenic Rhizarian Plasmodiophora brassicae reveals insights in its biotrophic life cycle and the origin of chitin synthesis.</title>
        <authorList>
            <person name="Schwelm A."/>
            <person name="Fogelqvist J."/>
            <person name="Knaust A."/>
            <person name="Julke S."/>
            <person name="Lilja T."/>
            <person name="Dhandapani V."/>
            <person name="Bonilla-Rosso G."/>
            <person name="Karlsson M."/>
            <person name="Shevchenko A."/>
            <person name="Choi S.R."/>
            <person name="Kim H.G."/>
            <person name="Park J.Y."/>
            <person name="Lim Y.P."/>
            <person name="Ludwig-Muller J."/>
            <person name="Dixelius C."/>
        </authorList>
    </citation>
    <scope>NUCLEOTIDE SEQUENCE</scope>
    <source>
        <tissue evidence="11">Potato root galls</tissue>
    </source>
</reference>
<evidence type="ECO:0000313" key="11">
    <source>
        <dbReference type="EMBL" id="CRZ10643.1"/>
    </source>
</evidence>
<evidence type="ECO:0000256" key="2">
    <source>
        <dbReference type="ARBA" id="ARBA00012787"/>
    </source>
</evidence>
<dbReference type="FunFam" id="3.30.70.3190:FF:000001">
    <property type="entry name" value="tRNA pseudouridine synthase Pus10"/>
    <property type="match status" value="1"/>
</dbReference>
<evidence type="ECO:0000256" key="7">
    <source>
        <dbReference type="ARBA" id="ARBA00083669"/>
    </source>
</evidence>
<dbReference type="PANTHER" id="PTHR21568:SF0">
    <property type="entry name" value="TRNA PSEUDOURIDINE SYNTHASE PUS10"/>
    <property type="match status" value="1"/>
</dbReference>
<evidence type="ECO:0000256" key="4">
    <source>
        <dbReference type="ARBA" id="ARBA00023235"/>
    </source>
</evidence>
<organism evidence="11">
    <name type="scientific">Spongospora subterranea</name>
    <dbReference type="NCBI Taxonomy" id="70186"/>
    <lineage>
        <taxon>Eukaryota</taxon>
        <taxon>Sar</taxon>
        <taxon>Rhizaria</taxon>
        <taxon>Endomyxa</taxon>
        <taxon>Phytomyxea</taxon>
        <taxon>Plasmodiophorida</taxon>
        <taxon>Plasmodiophoridae</taxon>
        <taxon>Spongospora</taxon>
    </lineage>
</organism>
<evidence type="ECO:0000259" key="10">
    <source>
        <dbReference type="Pfam" id="PF21238"/>
    </source>
</evidence>
<protein>
    <recommendedName>
        <fullName evidence="2">tRNA pseudouridine(55) synthase</fullName>
        <ecNumber evidence="2">5.4.99.25</ecNumber>
    </recommendedName>
    <alternativeName>
        <fullName evidence="7">tRNA pseudouridine 55 synthase</fullName>
    </alternativeName>
    <alternativeName>
        <fullName evidence="5">tRNA pseudouridylate synthase</fullName>
    </alternativeName>
    <alternativeName>
        <fullName evidence="6">tRNA-uridine isomerase</fullName>
    </alternativeName>
</protein>
<feature type="non-terminal residue" evidence="11">
    <location>
        <position position="1"/>
    </location>
</feature>
<dbReference type="GO" id="GO:0160148">
    <property type="term" value="F:tRNA pseudouridine(55) synthase activity"/>
    <property type="evidence" value="ECO:0007669"/>
    <property type="project" value="UniProtKB-EC"/>
</dbReference>
<dbReference type="Gene3D" id="3.30.70.2510">
    <property type="match status" value="1"/>
</dbReference>
<evidence type="ECO:0000256" key="5">
    <source>
        <dbReference type="ARBA" id="ARBA00075270"/>
    </source>
</evidence>
<dbReference type="PANTHER" id="PTHR21568">
    <property type="entry name" value="TRNA PSEUDOURIDINE SYNTHASE PUS10"/>
    <property type="match status" value="1"/>
</dbReference>
<dbReference type="AlphaFoldDB" id="A0A0H5R941"/>
<evidence type="ECO:0000259" key="9">
    <source>
        <dbReference type="Pfam" id="PF21237"/>
    </source>
</evidence>
<feature type="domain" description="Pus10 N-terminal eukaryotes" evidence="9">
    <location>
        <begin position="108"/>
        <end position="261"/>
    </location>
</feature>
<feature type="region of interest" description="Disordered" evidence="8">
    <location>
        <begin position="1"/>
        <end position="49"/>
    </location>
</feature>
<proteinExistence type="inferred from homology"/>
<dbReference type="GO" id="GO:0031119">
    <property type="term" value="P:tRNA pseudouridine synthesis"/>
    <property type="evidence" value="ECO:0007669"/>
    <property type="project" value="TreeGrafter"/>
</dbReference>
<dbReference type="InterPro" id="IPR039894">
    <property type="entry name" value="Pus10-like"/>
</dbReference>
<dbReference type="SUPFAM" id="SSF55120">
    <property type="entry name" value="Pseudouridine synthase"/>
    <property type="match status" value="1"/>
</dbReference>
<dbReference type="FunFam" id="3.30.70.2510:FF:000001">
    <property type="entry name" value="tRNA pseudouridine synthase Pus10"/>
    <property type="match status" value="1"/>
</dbReference>
<evidence type="ECO:0000256" key="8">
    <source>
        <dbReference type="SAM" id="MobiDB-lite"/>
    </source>
</evidence>
<dbReference type="Gene3D" id="3.30.70.3190">
    <property type="match status" value="1"/>
</dbReference>
<dbReference type="EC" id="5.4.99.25" evidence="2"/>
<dbReference type="InterPro" id="IPR048741">
    <property type="entry name" value="Pus10-like_C"/>
</dbReference>
<dbReference type="InterPro" id="IPR020103">
    <property type="entry name" value="PsdUridine_synth_cat_dom_sf"/>
</dbReference>
<feature type="domain" description="Pus10-like C-terminal" evidence="10">
    <location>
        <begin position="285"/>
        <end position="516"/>
    </location>
</feature>
<evidence type="ECO:0000256" key="6">
    <source>
        <dbReference type="ARBA" id="ARBA00079393"/>
    </source>
</evidence>
<keyword evidence="4" id="KW-0413">Isomerase</keyword>
<sequence>QAPTHTSDLDPNMTVTGSDGPGVTPGIVSDSDRSSAIATDPLSPPLPHNPRSLCSRCALRYQGIPSSDPIYQSSSDIISSYITGRHPDLDPGQVLAHHVISDQSPVICPACVGILQHGNEVRPDVISCVSERSLYSSYSSLSSYALAISVPPVCALREAYYTAVLSRSSPPTSIKEVLKSILISSISSLLPAVFSSTSLFHVDLALNHPSSDPEIIMNLSPYLRRTLPLNISAKRIRQSNLTSNKFVDRAINVMTSDEIRQLSITSVETTPISVSVRVYHDPILLTGSYTKYCRDLSQTPWLLDEDERKIGNSVQELIVDPIISVFQAGDRYKFHAAGREDVDVRMLGSGRHFIIEIVDPHVIPDRDSISTLANIVNESTDRIQISALSLAPDYAAEFKALQLGAQIKTKSYRAIVWLSSVIARSECERISSMPPFDIHQLTPIRVLHRRSLLSRPKTIHSLSISPINSHFAIIDLVAQAGTYIKEFVHGDRGRTQPNLGSMLNCQADILQLDVIDLHTNI</sequence>